<name>A0A2G8SFD4_9APHY</name>
<dbReference type="PANTHER" id="PTHR38248:SF2">
    <property type="entry name" value="FUNK1 11"/>
    <property type="match status" value="1"/>
</dbReference>
<dbReference type="EMBL" id="AYKW01000010">
    <property type="protein sequence ID" value="PIL32451.1"/>
    <property type="molecule type" value="Genomic_DNA"/>
</dbReference>
<dbReference type="InterPro" id="IPR040976">
    <property type="entry name" value="Pkinase_fungal"/>
</dbReference>
<dbReference type="OrthoDB" id="2755487at2759"/>
<feature type="domain" description="Fungal-type protein kinase" evidence="2">
    <location>
        <begin position="347"/>
        <end position="632"/>
    </location>
</feature>
<sequence>MSQPAIESDTPLSKGRAKPNSYHTRALGTAEEGHGHLSQYRAHLADDMAHAAVLADKQTFCDAYFPIPSDPTPNKPKPVLHESPFVKLAQLPKFKGNEAKIQEEFVNAVNDHNLIPGLVLRVCGDRPYGIHMDPTQQKVDTAWYFEHEVKDTKHQEWGNQVIPVEFKGDETGDDPYDDKEENISTGAKSRKNACGQMTTHAEILHAVQQRTALFMLIVTRKRARFTRWDRSGTVVTQSFNYIDEWRFFCDVLWRIGHCSRTHLGLDPTATRLFEGDADWQRMRTVLEEKEYVDHTQRVLEDGKVPEGEFKYVRDMFHRSLAKGWPRYRVEVPVEVPADETSGAGAKKIRHFLIAKPTFCAKGMAGRGTRGYVALDCETEKFVWLKDAWRANYEFVRKEGDILTGLNQAEVSNIPTMLCHGDIEGQTTETPNWWAPHKPKNKDKKNKNKTPASDATRSSVTYVDPSTSSHLKRKLDDDDEPSAEPATGTQGSPLRLHQHYRLVVEEVAMPLDCFEYPRQLIQIVFDCVVAHYEASTKPEPNKCLLHRDISSGNILIYPRVLTNEEGVVYVQWRGLLADWEMSKPQHKGDGQRRPRQPERTGTWQYTSVALLGPGAKFVILADELESFFHVLLYYAVRYVKSLNCDGEAIAQFLDEYFDVYGYQNGMYTCSALKTSTITKGKITVGTEKLRFGNPLDALFSKVLSWFAARYIIAEHDKESPGNTKLPAPSAKGVDVLRSIEGNNNTFLAQFGGPEESDQKPEEGPTPAQKALAERLKSHKGLARALDTALRSDWPDEKTEDQIPETRKPSAEFPHPPSRNVKNKRQRTRKARAAQSEPLFLVTAGRPPKTPPPKRAIRSVDLIVEDEGEDGESSSESESRSDLDSDYLDESESE</sequence>
<feature type="region of interest" description="Disordered" evidence="1">
    <location>
        <begin position="427"/>
        <end position="492"/>
    </location>
</feature>
<keyword evidence="4" id="KW-1185">Reference proteome</keyword>
<feature type="region of interest" description="Disordered" evidence="1">
    <location>
        <begin position="1"/>
        <end position="20"/>
    </location>
</feature>
<organism evidence="3 4">
    <name type="scientific">Ganoderma sinense ZZ0214-1</name>
    <dbReference type="NCBI Taxonomy" id="1077348"/>
    <lineage>
        <taxon>Eukaryota</taxon>
        <taxon>Fungi</taxon>
        <taxon>Dikarya</taxon>
        <taxon>Basidiomycota</taxon>
        <taxon>Agaricomycotina</taxon>
        <taxon>Agaricomycetes</taxon>
        <taxon>Polyporales</taxon>
        <taxon>Polyporaceae</taxon>
        <taxon>Ganoderma</taxon>
    </lineage>
</organism>
<gene>
    <name evidence="3" type="ORF">GSI_05153</name>
</gene>
<dbReference type="AlphaFoldDB" id="A0A2G8SFD4"/>
<dbReference type="Pfam" id="PF17667">
    <property type="entry name" value="Pkinase_fungal"/>
    <property type="match status" value="1"/>
</dbReference>
<feature type="compositionally biased region" description="Polar residues" evidence="1">
    <location>
        <begin position="449"/>
        <end position="468"/>
    </location>
</feature>
<feature type="compositionally biased region" description="Basic residues" evidence="1">
    <location>
        <begin position="819"/>
        <end position="830"/>
    </location>
</feature>
<dbReference type="Proteomes" id="UP000230002">
    <property type="component" value="Unassembled WGS sequence"/>
</dbReference>
<dbReference type="PANTHER" id="PTHR38248">
    <property type="entry name" value="FUNK1 6"/>
    <property type="match status" value="1"/>
</dbReference>
<feature type="compositionally biased region" description="Acidic residues" evidence="1">
    <location>
        <begin position="861"/>
        <end position="873"/>
    </location>
</feature>
<feature type="region of interest" description="Disordered" evidence="1">
    <location>
        <begin position="745"/>
        <end position="892"/>
    </location>
</feature>
<feature type="compositionally biased region" description="Basic residues" evidence="1">
    <location>
        <begin position="436"/>
        <end position="447"/>
    </location>
</feature>
<feature type="compositionally biased region" description="Acidic residues" evidence="1">
    <location>
        <begin position="882"/>
        <end position="892"/>
    </location>
</feature>
<feature type="compositionally biased region" description="Basic and acidic residues" evidence="1">
    <location>
        <begin position="791"/>
        <end position="808"/>
    </location>
</feature>
<proteinExistence type="predicted"/>
<evidence type="ECO:0000313" key="4">
    <source>
        <dbReference type="Proteomes" id="UP000230002"/>
    </source>
</evidence>
<comment type="caution">
    <text evidence="3">The sequence shown here is derived from an EMBL/GenBank/DDBJ whole genome shotgun (WGS) entry which is preliminary data.</text>
</comment>
<evidence type="ECO:0000256" key="1">
    <source>
        <dbReference type="SAM" id="MobiDB-lite"/>
    </source>
</evidence>
<protein>
    <recommendedName>
        <fullName evidence="2">Fungal-type protein kinase domain-containing protein</fullName>
    </recommendedName>
</protein>
<accession>A0A2G8SFD4</accession>
<evidence type="ECO:0000259" key="2">
    <source>
        <dbReference type="Pfam" id="PF17667"/>
    </source>
</evidence>
<reference evidence="3 4" key="1">
    <citation type="journal article" date="2015" name="Sci. Rep.">
        <title>Chromosome-level genome map provides insights into diverse defense mechanisms in the medicinal fungus Ganoderma sinense.</title>
        <authorList>
            <person name="Zhu Y."/>
            <person name="Xu J."/>
            <person name="Sun C."/>
            <person name="Zhou S."/>
            <person name="Xu H."/>
            <person name="Nelson D.R."/>
            <person name="Qian J."/>
            <person name="Song J."/>
            <person name="Luo H."/>
            <person name="Xiang L."/>
            <person name="Li Y."/>
            <person name="Xu Z."/>
            <person name="Ji A."/>
            <person name="Wang L."/>
            <person name="Lu S."/>
            <person name="Hayward A."/>
            <person name="Sun W."/>
            <person name="Li X."/>
            <person name="Schwartz D.C."/>
            <person name="Wang Y."/>
            <person name="Chen S."/>
        </authorList>
    </citation>
    <scope>NUCLEOTIDE SEQUENCE [LARGE SCALE GENOMIC DNA]</scope>
    <source>
        <strain evidence="3 4">ZZ0214-1</strain>
    </source>
</reference>
<evidence type="ECO:0000313" key="3">
    <source>
        <dbReference type="EMBL" id="PIL32451.1"/>
    </source>
</evidence>